<comment type="function">
    <text evidence="5">Putative transporter.</text>
</comment>
<dbReference type="EMBL" id="VZSB01002358">
    <property type="protein sequence ID" value="NWX06138.1"/>
    <property type="molecule type" value="Genomic_DNA"/>
</dbReference>
<name>A0A7K6T7A2_CALNI</name>
<evidence type="ECO:0000256" key="3">
    <source>
        <dbReference type="ARBA" id="ARBA00022989"/>
    </source>
</evidence>
<feature type="non-terminal residue" evidence="9">
    <location>
        <position position="1"/>
    </location>
</feature>
<evidence type="ECO:0000313" key="10">
    <source>
        <dbReference type="Proteomes" id="UP000546235"/>
    </source>
</evidence>
<keyword evidence="10" id="KW-1185">Reference proteome</keyword>
<comment type="similarity">
    <text evidence="6">Belongs to the TPT transporter family. SLC35E subfamily.</text>
</comment>
<protein>
    <submittedName>
        <fullName evidence="9">S35E1 protein</fullName>
    </submittedName>
</protein>
<dbReference type="SUPFAM" id="SSF103481">
    <property type="entry name" value="Multidrug resistance efflux transporter EmrE"/>
    <property type="match status" value="2"/>
</dbReference>
<comment type="caution">
    <text evidence="9">The sequence shown here is derived from an EMBL/GenBank/DDBJ whole genome shotgun (WGS) entry which is preliminary data.</text>
</comment>
<feature type="transmembrane region" description="Helical" evidence="7">
    <location>
        <begin position="157"/>
        <end position="174"/>
    </location>
</feature>
<evidence type="ECO:0000256" key="7">
    <source>
        <dbReference type="SAM" id="Phobius"/>
    </source>
</evidence>
<accession>A0A7K6T7A2</accession>
<feature type="non-terminal residue" evidence="9">
    <location>
        <position position="403"/>
    </location>
</feature>
<gene>
    <name evidence="9" type="primary">Slc35e1</name>
    <name evidence="9" type="ORF">CALNIC_R02285</name>
</gene>
<keyword evidence="2 7" id="KW-0812">Transmembrane</keyword>
<dbReference type="InterPro" id="IPR004853">
    <property type="entry name" value="Sugar_P_trans_dom"/>
</dbReference>
<evidence type="ECO:0000256" key="2">
    <source>
        <dbReference type="ARBA" id="ARBA00022692"/>
    </source>
</evidence>
<reference evidence="9 10" key="1">
    <citation type="submission" date="2019-09" db="EMBL/GenBank/DDBJ databases">
        <title>Bird 10,000 Genomes (B10K) Project - Family phase.</title>
        <authorList>
            <person name="Zhang G."/>
        </authorList>
    </citation>
    <scope>NUCLEOTIDE SEQUENCE [LARGE SCALE GENOMIC DNA]</scope>
    <source>
        <strain evidence="9">OUT-0007</strain>
        <tissue evidence="9">Blood</tissue>
    </source>
</reference>
<dbReference type="Proteomes" id="UP000546235">
    <property type="component" value="Unassembled WGS sequence"/>
</dbReference>
<evidence type="ECO:0000313" key="9">
    <source>
        <dbReference type="EMBL" id="NWX06138.1"/>
    </source>
</evidence>
<sequence>AAPLAAAGGGGAAAAAAAAAGRGGRGPALREGARVSALCLAWYGLSAGGNVVNKLLLGSFPRPVTVSLFHILGLCGLLPPLLRAWRVPPAGPAQLPPRAYPRYILPLAFGKYFASVSAHVSLWRVPVSYAHTVKATMPIWVVLLSRIIMKEKQTTKVYLSLIPIITGVLLATVTELSFDMWGLISALAATLCFSLQNIFSKKVLRDSRIHHLRLLNILGCHAVFFMIPTWVLVDLSSFLVENDLSTMSHWPWTLMLLIISGFCNFAQNVIAFSILNLISPLSYSVANATKRIMVITVSLIMLRNPVTSTNVLGMMTAILGVFLYNKTKYDANQEAKKQLLPVTTADLVNLDRHRNTPEKSPNGLTAFAQHGDYQYGRTNILTDHFQYNRQNYPTTYNLNRFDI</sequence>
<evidence type="ECO:0000256" key="4">
    <source>
        <dbReference type="ARBA" id="ARBA00023136"/>
    </source>
</evidence>
<dbReference type="InterPro" id="IPR050186">
    <property type="entry name" value="TPT_transporter"/>
</dbReference>
<dbReference type="PANTHER" id="PTHR11132">
    <property type="entry name" value="SOLUTE CARRIER FAMILY 35"/>
    <property type="match status" value="1"/>
</dbReference>
<feature type="transmembrane region" description="Helical" evidence="7">
    <location>
        <begin position="212"/>
        <end position="232"/>
    </location>
</feature>
<proteinExistence type="inferred from homology"/>
<feature type="transmembrane region" description="Helical" evidence="7">
    <location>
        <begin position="180"/>
        <end position="200"/>
    </location>
</feature>
<evidence type="ECO:0000256" key="5">
    <source>
        <dbReference type="ARBA" id="ARBA00093767"/>
    </source>
</evidence>
<dbReference type="AlphaFoldDB" id="A0A7K6T7A2"/>
<feature type="transmembrane region" description="Helical" evidence="7">
    <location>
        <begin position="299"/>
        <end position="324"/>
    </location>
</feature>
<keyword evidence="4 7" id="KW-0472">Membrane</keyword>
<feature type="domain" description="Sugar phosphate transporter" evidence="8">
    <location>
        <begin position="34"/>
        <end position="325"/>
    </location>
</feature>
<comment type="subcellular location">
    <subcellularLocation>
        <location evidence="1">Membrane</location>
        <topology evidence="1">Multi-pass membrane protein</topology>
    </subcellularLocation>
</comment>
<organism evidence="9 10">
    <name type="scientific">Caloenas nicobarica</name>
    <name type="common">Nicobar pigeon</name>
    <dbReference type="NCBI Taxonomy" id="187106"/>
    <lineage>
        <taxon>Eukaryota</taxon>
        <taxon>Metazoa</taxon>
        <taxon>Chordata</taxon>
        <taxon>Craniata</taxon>
        <taxon>Vertebrata</taxon>
        <taxon>Euteleostomi</taxon>
        <taxon>Archelosauria</taxon>
        <taxon>Archosauria</taxon>
        <taxon>Dinosauria</taxon>
        <taxon>Saurischia</taxon>
        <taxon>Theropoda</taxon>
        <taxon>Coelurosauria</taxon>
        <taxon>Aves</taxon>
        <taxon>Neognathae</taxon>
        <taxon>Neoaves</taxon>
        <taxon>Columbimorphae</taxon>
        <taxon>Columbiformes</taxon>
        <taxon>Columbidae</taxon>
        <taxon>Caloenas</taxon>
    </lineage>
</organism>
<dbReference type="GO" id="GO:0016020">
    <property type="term" value="C:membrane"/>
    <property type="evidence" value="ECO:0007669"/>
    <property type="project" value="UniProtKB-SubCell"/>
</dbReference>
<evidence type="ECO:0000256" key="6">
    <source>
        <dbReference type="ARBA" id="ARBA00093775"/>
    </source>
</evidence>
<feature type="transmembrane region" description="Helical" evidence="7">
    <location>
        <begin position="252"/>
        <end position="278"/>
    </location>
</feature>
<dbReference type="Pfam" id="PF03151">
    <property type="entry name" value="TPT"/>
    <property type="match status" value="1"/>
</dbReference>
<dbReference type="InterPro" id="IPR037185">
    <property type="entry name" value="EmrE-like"/>
</dbReference>
<evidence type="ECO:0000259" key="8">
    <source>
        <dbReference type="Pfam" id="PF03151"/>
    </source>
</evidence>
<evidence type="ECO:0000256" key="1">
    <source>
        <dbReference type="ARBA" id="ARBA00004141"/>
    </source>
</evidence>
<keyword evidence="3 7" id="KW-1133">Transmembrane helix</keyword>
<feature type="transmembrane region" description="Helical" evidence="7">
    <location>
        <begin position="128"/>
        <end position="145"/>
    </location>
</feature>